<dbReference type="GO" id="GO:0034198">
    <property type="term" value="P:cellular response to amino acid starvation"/>
    <property type="evidence" value="ECO:0007669"/>
    <property type="project" value="TreeGrafter"/>
</dbReference>
<feature type="non-terminal residue" evidence="1">
    <location>
        <position position="420"/>
    </location>
</feature>
<name>A0A087V0G7_STEMI</name>
<dbReference type="GO" id="GO:0007015">
    <property type="term" value="P:actin filament organization"/>
    <property type="evidence" value="ECO:0007669"/>
    <property type="project" value="InterPro"/>
</dbReference>
<dbReference type="EMBL" id="KK122592">
    <property type="protein sequence ID" value="KFM83106.1"/>
    <property type="molecule type" value="Genomic_DNA"/>
</dbReference>
<reference evidence="1 2" key="1">
    <citation type="submission" date="2013-11" db="EMBL/GenBank/DDBJ databases">
        <title>Genome sequencing of Stegodyphus mimosarum.</title>
        <authorList>
            <person name="Bechsgaard J."/>
        </authorList>
    </citation>
    <scope>NUCLEOTIDE SEQUENCE [LARGE SCALE GENOMIC DNA]</scope>
</reference>
<dbReference type="PANTHER" id="PTHR15435:SF2">
    <property type="entry name" value="KICSTOR COMPLEX PROTEIN KAPTIN"/>
    <property type="match status" value="1"/>
</dbReference>
<proteinExistence type="predicted"/>
<accession>A0A087V0G7</accession>
<dbReference type="OMA" id="REDIHQT"/>
<keyword evidence="2" id="KW-1185">Reference proteome</keyword>
<dbReference type="GO" id="GO:0015629">
    <property type="term" value="C:actin cytoskeleton"/>
    <property type="evidence" value="ECO:0007669"/>
    <property type="project" value="InterPro"/>
</dbReference>
<evidence type="ECO:0000313" key="2">
    <source>
        <dbReference type="Proteomes" id="UP000054359"/>
    </source>
</evidence>
<organism evidence="1 2">
    <name type="scientific">Stegodyphus mimosarum</name>
    <name type="common">African social velvet spider</name>
    <dbReference type="NCBI Taxonomy" id="407821"/>
    <lineage>
        <taxon>Eukaryota</taxon>
        <taxon>Metazoa</taxon>
        <taxon>Ecdysozoa</taxon>
        <taxon>Arthropoda</taxon>
        <taxon>Chelicerata</taxon>
        <taxon>Arachnida</taxon>
        <taxon>Araneae</taxon>
        <taxon>Araneomorphae</taxon>
        <taxon>Entelegynae</taxon>
        <taxon>Eresoidea</taxon>
        <taxon>Eresidae</taxon>
        <taxon>Stegodyphus</taxon>
    </lineage>
</organism>
<gene>
    <name evidence="1" type="ORF">X975_12875</name>
</gene>
<dbReference type="STRING" id="407821.A0A087V0G7"/>
<dbReference type="GO" id="GO:1904262">
    <property type="term" value="P:negative regulation of TORC1 signaling"/>
    <property type="evidence" value="ECO:0007669"/>
    <property type="project" value="TreeGrafter"/>
</dbReference>
<sequence>MTSLTEAHFCGISSQSSIYGLTFLFTAESTHKVLVASSKRKVYCIEYSKNQQNVIFSIREVHFTYIPGRAEIISIDAFNQVCHVHDFVVGITFTKSDNTAKQSQYFNIYSYWEPSNECDLDKIAQSCLHFCLDFIPFHLTHTEPFIKGSKEMVWLLSGSDCKIHMYREDKTRQTYSEEPSDVCFPEFEDLTSVVMWMDFITTTETRLTALGCKDGSVIVTYLNLMPEVRIQSSWKIQHDGPISFVKLFQDSVNTSSQGGEMNMDSVNLFVGNTLEVSVVYRDILKNGLDLSSQYFLPNSNKYDCATCGLIADIDMDGKNDLLLGTYGQQLLIYKWKEDTKHKKGSYTLFHQQLFPNPLLAMNYVDITGDGMKELLILTTKGLHILQHDLEKATDLCIQRMKCLLQNLSNEELEKFLTVDS</sequence>
<dbReference type="SUPFAM" id="SSF69318">
    <property type="entry name" value="Integrin alpha N-terminal domain"/>
    <property type="match status" value="1"/>
</dbReference>
<protein>
    <submittedName>
        <fullName evidence="1">Kaptin</fullName>
    </submittedName>
</protein>
<dbReference type="AlphaFoldDB" id="A0A087V0G7"/>
<dbReference type="InterPro" id="IPR029982">
    <property type="entry name" value="Kptn"/>
</dbReference>
<dbReference type="GO" id="GO:0051015">
    <property type="term" value="F:actin filament binding"/>
    <property type="evidence" value="ECO:0007669"/>
    <property type="project" value="TreeGrafter"/>
</dbReference>
<evidence type="ECO:0000313" key="1">
    <source>
        <dbReference type="EMBL" id="KFM83106.1"/>
    </source>
</evidence>
<dbReference type="GO" id="GO:0030027">
    <property type="term" value="C:lamellipodium"/>
    <property type="evidence" value="ECO:0007669"/>
    <property type="project" value="TreeGrafter"/>
</dbReference>
<dbReference type="PANTHER" id="PTHR15435">
    <property type="entry name" value="KICSTOR COMPLEX PROTEIN KAPTIN"/>
    <property type="match status" value="1"/>
</dbReference>
<dbReference type="OrthoDB" id="10267127at2759"/>
<dbReference type="InterPro" id="IPR028994">
    <property type="entry name" value="Integrin_alpha_N"/>
</dbReference>
<dbReference type="Proteomes" id="UP000054359">
    <property type="component" value="Unassembled WGS sequence"/>
</dbReference>